<dbReference type="InterPro" id="IPR025506">
    <property type="entry name" value="Abi_alpha"/>
</dbReference>
<evidence type="ECO:0000313" key="1">
    <source>
        <dbReference type="EMBL" id="MBS4191769.1"/>
    </source>
</evidence>
<keyword evidence="2" id="KW-1185">Reference proteome</keyword>
<gene>
    <name evidence="1" type="ORF">KHA94_16385</name>
</gene>
<dbReference type="Pfam" id="PF14337">
    <property type="entry name" value="Abi_alpha"/>
    <property type="match status" value="1"/>
</dbReference>
<organism evidence="1 2">
    <name type="scientific">Cytobacillus citreus</name>
    <dbReference type="NCBI Taxonomy" id="2833586"/>
    <lineage>
        <taxon>Bacteria</taxon>
        <taxon>Bacillati</taxon>
        <taxon>Bacillota</taxon>
        <taxon>Bacilli</taxon>
        <taxon>Bacillales</taxon>
        <taxon>Bacillaceae</taxon>
        <taxon>Cytobacillus</taxon>
    </lineage>
</organism>
<protein>
    <submittedName>
        <fullName evidence="1">DUF4393 domain-containing protein</fullName>
    </submittedName>
</protein>
<dbReference type="Gene3D" id="3.30.110.190">
    <property type="match status" value="1"/>
</dbReference>
<evidence type="ECO:0000313" key="2">
    <source>
        <dbReference type="Proteomes" id="UP000681027"/>
    </source>
</evidence>
<accession>A0ABS5NVC2</accession>
<sequence>MDPITIGTAIGTTLITNFATKGDSAPIQTLNDLWYLTFGRLQLLVDKKRANHSAQLESYKNELVDAVSAIPDENLIEPPLSIVGPALEASKYYIEEEELRKMFAKIVASSMDDRKASLAHHSFVEIIKQLSPLDAQNIALFKGNYHLPLVNYGVKRDGNNKITTITNVFLSNPECTDIRVIRSSITNLHRLGLVDFRFDILFNDGQKYDVFTHHPVFNNVVSASIKDLNEFPNAEPFIDKGVIEITPFGSDFLSVCL</sequence>
<dbReference type="RefSeq" id="WP_213103178.1">
    <property type="nucleotide sequence ID" value="NZ_JAGYPM010000003.1"/>
</dbReference>
<proteinExistence type="predicted"/>
<dbReference type="EMBL" id="JAGYPM010000003">
    <property type="protein sequence ID" value="MBS4191769.1"/>
    <property type="molecule type" value="Genomic_DNA"/>
</dbReference>
<reference evidence="1 2" key="1">
    <citation type="submission" date="2021-05" db="EMBL/GenBank/DDBJ databases">
        <title>Novel Bacillus species.</title>
        <authorList>
            <person name="Liu G."/>
        </authorList>
    </citation>
    <scope>NUCLEOTIDE SEQUENCE [LARGE SCALE GENOMIC DNA]</scope>
    <source>
        <strain evidence="1 2">FJAT-49705</strain>
    </source>
</reference>
<dbReference type="Proteomes" id="UP000681027">
    <property type="component" value="Unassembled WGS sequence"/>
</dbReference>
<comment type="caution">
    <text evidence="1">The sequence shown here is derived from an EMBL/GenBank/DDBJ whole genome shotgun (WGS) entry which is preliminary data.</text>
</comment>
<name>A0ABS5NVC2_9BACI</name>